<sequence>MTATTAPTTATAPAPLHDCRDAWVAALVELAETDERIVAVVNDSVGSSKLAPFQERFPERLVNVGIAEQDMVGVGAGLANGGKVPFVSAAACFLTARAMEQIKVDAAYSRHHLVLIGQSPGMAYGELGPTHHSIEDLAWLRTIPGLTVIVPTDPTETAQAVRWAAGAGSPVFIRVSRMGVPDVMPEGYEFQPGRAVQLRAGGDVTIVATGTAVPRALDAATLLEAQDVDARVLAMPTIKPLDGEALLAAAEETAGIVTVEEALTSGLGGAVAEYLSTRRPTLLRFVGVPDTFAPTGSVEWLMDHFRISADGIAAAAQELLQSR</sequence>
<dbReference type="InterPro" id="IPR005475">
    <property type="entry name" value="Transketolase-like_Pyr-bd"/>
</dbReference>
<dbReference type="SUPFAM" id="SSF52922">
    <property type="entry name" value="TK C-terminal domain-like"/>
    <property type="match status" value="1"/>
</dbReference>
<feature type="domain" description="Transketolase-like pyrimidine-binding" evidence="1">
    <location>
        <begin position="17"/>
        <end position="182"/>
    </location>
</feature>
<dbReference type="PANTHER" id="PTHR43825">
    <property type="entry name" value="PYRUVATE DEHYDROGENASE E1 COMPONENT"/>
    <property type="match status" value="1"/>
</dbReference>
<dbReference type="PANTHER" id="PTHR43825:SF1">
    <property type="entry name" value="TRANSKETOLASE-LIKE PYRIMIDINE-BINDING DOMAIN-CONTAINING PROTEIN"/>
    <property type="match status" value="1"/>
</dbReference>
<keyword evidence="3" id="KW-1185">Reference proteome</keyword>
<evidence type="ECO:0000313" key="3">
    <source>
        <dbReference type="Proteomes" id="UP001501285"/>
    </source>
</evidence>
<gene>
    <name evidence="2" type="ORF">GCM10009740_01730</name>
</gene>
<dbReference type="RefSeq" id="WP_343986083.1">
    <property type="nucleotide sequence ID" value="NZ_BAAANB010000001.1"/>
</dbReference>
<protein>
    <submittedName>
        <fullName evidence="2">Transketolase family protein</fullName>
    </submittedName>
</protein>
<organism evidence="2 3">
    <name type="scientific">Terrabacter terrae</name>
    <dbReference type="NCBI Taxonomy" id="318434"/>
    <lineage>
        <taxon>Bacteria</taxon>
        <taxon>Bacillati</taxon>
        <taxon>Actinomycetota</taxon>
        <taxon>Actinomycetes</taxon>
        <taxon>Micrococcales</taxon>
        <taxon>Intrasporangiaceae</taxon>
        <taxon>Terrabacter</taxon>
    </lineage>
</organism>
<dbReference type="InterPro" id="IPR029061">
    <property type="entry name" value="THDP-binding"/>
</dbReference>
<dbReference type="Proteomes" id="UP001501285">
    <property type="component" value="Unassembled WGS sequence"/>
</dbReference>
<dbReference type="InterPro" id="IPR009014">
    <property type="entry name" value="Transketo_C/PFOR_II"/>
</dbReference>
<evidence type="ECO:0000313" key="2">
    <source>
        <dbReference type="EMBL" id="GAA2017838.1"/>
    </source>
</evidence>
<dbReference type="SMART" id="SM00861">
    <property type="entry name" value="Transket_pyr"/>
    <property type="match status" value="1"/>
</dbReference>
<dbReference type="InterPro" id="IPR033248">
    <property type="entry name" value="Transketolase_C"/>
</dbReference>
<accession>A0ABN2TQW0</accession>
<name>A0ABN2TQW0_9MICO</name>
<dbReference type="EMBL" id="BAAANB010000001">
    <property type="protein sequence ID" value="GAA2017838.1"/>
    <property type="molecule type" value="Genomic_DNA"/>
</dbReference>
<dbReference type="SUPFAM" id="SSF52518">
    <property type="entry name" value="Thiamin diphosphate-binding fold (THDP-binding)"/>
    <property type="match status" value="1"/>
</dbReference>
<comment type="caution">
    <text evidence="2">The sequence shown here is derived from an EMBL/GenBank/DDBJ whole genome shotgun (WGS) entry which is preliminary data.</text>
</comment>
<dbReference type="Pfam" id="PF02780">
    <property type="entry name" value="Transketolase_C"/>
    <property type="match status" value="1"/>
</dbReference>
<proteinExistence type="predicted"/>
<dbReference type="Pfam" id="PF02779">
    <property type="entry name" value="Transket_pyr"/>
    <property type="match status" value="1"/>
</dbReference>
<evidence type="ECO:0000259" key="1">
    <source>
        <dbReference type="SMART" id="SM00861"/>
    </source>
</evidence>
<dbReference type="Gene3D" id="3.40.50.920">
    <property type="match status" value="1"/>
</dbReference>
<dbReference type="CDD" id="cd07033">
    <property type="entry name" value="TPP_PYR_DXS_TK_like"/>
    <property type="match status" value="1"/>
</dbReference>
<dbReference type="InterPro" id="IPR051157">
    <property type="entry name" value="PDH/Transketolase"/>
</dbReference>
<reference evidence="2 3" key="1">
    <citation type="journal article" date="2019" name="Int. J. Syst. Evol. Microbiol.">
        <title>The Global Catalogue of Microorganisms (GCM) 10K type strain sequencing project: providing services to taxonomists for standard genome sequencing and annotation.</title>
        <authorList>
            <consortium name="The Broad Institute Genomics Platform"/>
            <consortium name="The Broad Institute Genome Sequencing Center for Infectious Disease"/>
            <person name="Wu L."/>
            <person name="Ma J."/>
        </authorList>
    </citation>
    <scope>NUCLEOTIDE SEQUENCE [LARGE SCALE GENOMIC DNA]</scope>
    <source>
        <strain evidence="2 3">JCM 14283</strain>
    </source>
</reference>
<dbReference type="Gene3D" id="3.40.50.970">
    <property type="match status" value="1"/>
</dbReference>